<keyword evidence="2" id="KW-1185">Reference proteome</keyword>
<accession>A0ABY7ZJA4</accession>
<dbReference type="Proteomes" id="UP001219605">
    <property type="component" value="Chromosome"/>
</dbReference>
<protein>
    <recommendedName>
        <fullName evidence="3">Bacteriocin-type signal sequence-containing protein</fullName>
    </recommendedName>
</protein>
<organism evidence="1 2">
    <name type="scientific">Micromonospora cathayae</name>
    <dbReference type="NCBI Taxonomy" id="3028804"/>
    <lineage>
        <taxon>Bacteria</taxon>
        <taxon>Bacillati</taxon>
        <taxon>Actinomycetota</taxon>
        <taxon>Actinomycetes</taxon>
        <taxon>Micromonosporales</taxon>
        <taxon>Micromonosporaceae</taxon>
        <taxon>Micromonospora</taxon>
    </lineage>
</organism>
<reference evidence="1 2" key="1">
    <citation type="submission" date="2023-02" db="EMBL/GenBank/DDBJ databases">
        <authorList>
            <person name="Mo P."/>
        </authorList>
    </citation>
    <scope>NUCLEOTIDE SEQUENCE [LARGE SCALE GENOMIC DNA]</scope>
    <source>
        <strain evidence="1 2">HUAS 3</strain>
    </source>
</reference>
<evidence type="ECO:0008006" key="3">
    <source>
        <dbReference type="Google" id="ProtNLM"/>
    </source>
</evidence>
<name>A0ABY7ZJA4_9ACTN</name>
<dbReference type="EMBL" id="CP118615">
    <property type="protein sequence ID" value="WDZ82861.1"/>
    <property type="molecule type" value="Genomic_DNA"/>
</dbReference>
<dbReference type="RefSeq" id="WP_275029209.1">
    <property type="nucleotide sequence ID" value="NZ_CP118615.1"/>
</dbReference>
<sequence>MRMINKFADRMLTAFVPKAAAGACCVEQGSCYFSSTGCPTGRLKRCCFDCNCRAVCGACEWA</sequence>
<gene>
    <name evidence="1" type="ORF">PVK37_20575</name>
</gene>
<evidence type="ECO:0000313" key="2">
    <source>
        <dbReference type="Proteomes" id="UP001219605"/>
    </source>
</evidence>
<evidence type="ECO:0000313" key="1">
    <source>
        <dbReference type="EMBL" id="WDZ82861.1"/>
    </source>
</evidence>
<proteinExistence type="predicted"/>